<reference evidence="2" key="1">
    <citation type="journal article" date="2020" name="mSystems">
        <title>Genome- and Community-Level Interaction Insights into Carbon Utilization and Element Cycling Functions of Hydrothermarchaeota in Hydrothermal Sediment.</title>
        <authorList>
            <person name="Zhou Z."/>
            <person name="Liu Y."/>
            <person name="Xu W."/>
            <person name="Pan J."/>
            <person name="Luo Z.H."/>
            <person name="Li M."/>
        </authorList>
    </citation>
    <scope>NUCLEOTIDE SEQUENCE [LARGE SCALE GENOMIC DNA]</scope>
    <source>
        <strain evidence="2">SpSt-479</strain>
    </source>
</reference>
<dbReference type="EMBL" id="DSUJ01000008">
    <property type="protein sequence ID" value="HFI91457.1"/>
    <property type="molecule type" value="Genomic_DNA"/>
</dbReference>
<sequence>MLFSIVTINYNNLAGLQKTVESVLHQTCQDFQYIIIDGDSNDGSINYLKKINYKNFDIVSEKDHGIYDAMNKGIQLSTGDYIIFLNSGDFFPRDSVLQNIKNFINESKNKIDFIYGDAYEYSPRKEKFYLKISKSHLSAWYGMFAHHQSMVYSNEIIKKYNIRYDLSYNLASDWDFTLRFMNYCKNIKKVNFPLSVFEQGGYSDKFIIGLNEQYKIRLKTLKFSPIKSATIYCYHFLLNSVRKAFPYIYNDVRMSAIDKL</sequence>
<proteinExistence type="predicted"/>
<evidence type="ECO:0000313" key="2">
    <source>
        <dbReference type="EMBL" id="HFI91457.1"/>
    </source>
</evidence>
<name>A0A7V3E7L0_9BACT</name>
<keyword evidence="2" id="KW-0808">Transferase</keyword>
<dbReference type="PANTHER" id="PTHR22916:SF67">
    <property type="entry name" value="COLANIC ACID BIOSYNTHESIS GLYCOSYL TRANSFERASE WCAE-RELATED"/>
    <property type="match status" value="1"/>
</dbReference>
<comment type="caution">
    <text evidence="2">The sequence shown here is derived from an EMBL/GenBank/DDBJ whole genome shotgun (WGS) entry which is preliminary data.</text>
</comment>
<dbReference type="Gene3D" id="3.90.550.10">
    <property type="entry name" value="Spore Coat Polysaccharide Biosynthesis Protein SpsA, Chain A"/>
    <property type="match status" value="1"/>
</dbReference>
<dbReference type="AlphaFoldDB" id="A0A7V3E7L0"/>
<feature type="domain" description="Glycosyltransferase 2-like" evidence="1">
    <location>
        <begin position="4"/>
        <end position="159"/>
    </location>
</feature>
<accession>A0A7V3E7L0</accession>
<protein>
    <submittedName>
        <fullName evidence="2">Glycosyltransferase</fullName>
    </submittedName>
</protein>
<organism evidence="2">
    <name type="scientific">Ignavibacterium album</name>
    <dbReference type="NCBI Taxonomy" id="591197"/>
    <lineage>
        <taxon>Bacteria</taxon>
        <taxon>Pseudomonadati</taxon>
        <taxon>Ignavibacteriota</taxon>
        <taxon>Ignavibacteria</taxon>
        <taxon>Ignavibacteriales</taxon>
        <taxon>Ignavibacteriaceae</taxon>
        <taxon>Ignavibacterium</taxon>
    </lineage>
</organism>
<dbReference type="SUPFAM" id="SSF53448">
    <property type="entry name" value="Nucleotide-diphospho-sugar transferases"/>
    <property type="match status" value="1"/>
</dbReference>
<gene>
    <name evidence="2" type="ORF">ENS31_08010</name>
</gene>
<dbReference type="GO" id="GO:0016758">
    <property type="term" value="F:hexosyltransferase activity"/>
    <property type="evidence" value="ECO:0007669"/>
    <property type="project" value="UniProtKB-ARBA"/>
</dbReference>
<dbReference type="PANTHER" id="PTHR22916">
    <property type="entry name" value="GLYCOSYLTRANSFERASE"/>
    <property type="match status" value="1"/>
</dbReference>
<dbReference type="InterPro" id="IPR029044">
    <property type="entry name" value="Nucleotide-diphossugar_trans"/>
</dbReference>
<dbReference type="Pfam" id="PF00535">
    <property type="entry name" value="Glycos_transf_2"/>
    <property type="match status" value="1"/>
</dbReference>
<evidence type="ECO:0000259" key="1">
    <source>
        <dbReference type="Pfam" id="PF00535"/>
    </source>
</evidence>
<dbReference type="CDD" id="cd06433">
    <property type="entry name" value="GT_2_WfgS_like"/>
    <property type="match status" value="1"/>
</dbReference>
<dbReference type="InterPro" id="IPR001173">
    <property type="entry name" value="Glyco_trans_2-like"/>
</dbReference>